<dbReference type="PROSITE" id="PS50977">
    <property type="entry name" value="HTH_TETR_2"/>
    <property type="match status" value="1"/>
</dbReference>
<dbReference type="PROSITE" id="PS01081">
    <property type="entry name" value="HTH_TETR_1"/>
    <property type="match status" value="1"/>
</dbReference>
<keyword evidence="2 4" id="KW-0238">DNA-binding</keyword>
<evidence type="ECO:0000259" key="6">
    <source>
        <dbReference type="PROSITE" id="PS50977"/>
    </source>
</evidence>
<gene>
    <name evidence="7" type="ORF">FVP74_13100</name>
</gene>
<reference evidence="7 8" key="1">
    <citation type="submission" date="2019-08" db="EMBL/GenBank/DDBJ databases">
        <authorList>
            <person name="Dong K."/>
        </authorList>
    </citation>
    <scope>NUCLEOTIDE SEQUENCE [LARGE SCALE GENOMIC DNA]</scope>
    <source>
        <strain evidence="7 8">K-1</strain>
    </source>
</reference>
<dbReference type="Gene3D" id="1.10.10.60">
    <property type="entry name" value="Homeodomain-like"/>
    <property type="match status" value="1"/>
</dbReference>
<dbReference type="FunFam" id="1.10.10.60:FF:000141">
    <property type="entry name" value="TetR family transcriptional regulator"/>
    <property type="match status" value="1"/>
</dbReference>
<dbReference type="InterPro" id="IPR023772">
    <property type="entry name" value="DNA-bd_HTH_TetR-type_CS"/>
</dbReference>
<feature type="compositionally biased region" description="Polar residues" evidence="5">
    <location>
        <begin position="1"/>
        <end position="15"/>
    </location>
</feature>
<dbReference type="Gene3D" id="1.10.357.10">
    <property type="entry name" value="Tetracycline Repressor, domain 2"/>
    <property type="match status" value="1"/>
</dbReference>
<organism evidence="7 8">
    <name type="scientific">Microbacterium saccharophilum</name>
    <dbReference type="NCBI Taxonomy" id="1213358"/>
    <lineage>
        <taxon>Bacteria</taxon>
        <taxon>Bacillati</taxon>
        <taxon>Actinomycetota</taxon>
        <taxon>Actinomycetes</taxon>
        <taxon>Micrococcales</taxon>
        <taxon>Microbacteriaceae</taxon>
        <taxon>Microbacterium</taxon>
    </lineage>
</organism>
<protein>
    <submittedName>
        <fullName evidence="7">TetR/AcrR family transcriptional regulator</fullName>
    </submittedName>
</protein>
<evidence type="ECO:0000256" key="4">
    <source>
        <dbReference type="PROSITE-ProRule" id="PRU00335"/>
    </source>
</evidence>
<evidence type="ECO:0000256" key="3">
    <source>
        <dbReference type="ARBA" id="ARBA00023163"/>
    </source>
</evidence>
<dbReference type="SUPFAM" id="SSF48498">
    <property type="entry name" value="Tetracyclin repressor-like, C-terminal domain"/>
    <property type="match status" value="1"/>
</dbReference>
<dbReference type="Pfam" id="PF00440">
    <property type="entry name" value="TetR_N"/>
    <property type="match status" value="1"/>
</dbReference>
<evidence type="ECO:0000313" key="8">
    <source>
        <dbReference type="Proteomes" id="UP000321949"/>
    </source>
</evidence>
<evidence type="ECO:0000256" key="2">
    <source>
        <dbReference type="ARBA" id="ARBA00023125"/>
    </source>
</evidence>
<dbReference type="SUPFAM" id="SSF46689">
    <property type="entry name" value="Homeodomain-like"/>
    <property type="match status" value="1"/>
</dbReference>
<dbReference type="EMBL" id="VRSX01000007">
    <property type="protein sequence ID" value="TXK08632.1"/>
    <property type="molecule type" value="Genomic_DNA"/>
</dbReference>
<sequence length="212" mass="22918">MARRSPSPSTATGAVTATPRERAKADRHEALLRAAAALFAENGFDGVSLEDLGAAVGITGPAVYRHFASKRALLGRILLRASEDLLTGGRAVIAAHDDADGRLRGLIAFHVDFALDAADVIRVQDRDLARLDDEDRHRVRRLQREYVEVWTDVLSDLHPHRSPGDLRVRAHAGFGLINSTPHSVRGLRDAPDDDAVRALLATMAHAALATAH</sequence>
<dbReference type="PANTHER" id="PTHR30055">
    <property type="entry name" value="HTH-TYPE TRANSCRIPTIONAL REGULATOR RUTR"/>
    <property type="match status" value="1"/>
</dbReference>
<dbReference type="OrthoDB" id="9179041at2"/>
<dbReference type="GO" id="GO:0045892">
    <property type="term" value="P:negative regulation of DNA-templated transcription"/>
    <property type="evidence" value="ECO:0007669"/>
    <property type="project" value="UniProtKB-ARBA"/>
</dbReference>
<dbReference type="PANTHER" id="PTHR30055:SF237">
    <property type="entry name" value="TRANSCRIPTIONAL REPRESSOR MCE3R"/>
    <property type="match status" value="1"/>
</dbReference>
<dbReference type="PRINTS" id="PR00455">
    <property type="entry name" value="HTHTETR"/>
</dbReference>
<evidence type="ECO:0000256" key="5">
    <source>
        <dbReference type="SAM" id="MobiDB-lite"/>
    </source>
</evidence>
<dbReference type="Pfam" id="PF17932">
    <property type="entry name" value="TetR_C_24"/>
    <property type="match status" value="1"/>
</dbReference>
<evidence type="ECO:0000256" key="1">
    <source>
        <dbReference type="ARBA" id="ARBA00023015"/>
    </source>
</evidence>
<accession>A0A5C8HUS6</accession>
<comment type="caution">
    <text evidence="7">The sequence shown here is derived from an EMBL/GenBank/DDBJ whole genome shotgun (WGS) entry which is preliminary data.</text>
</comment>
<dbReference type="InterPro" id="IPR036271">
    <property type="entry name" value="Tet_transcr_reg_TetR-rel_C_sf"/>
</dbReference>
<name>A0A5C8HUS6_9MICO</name>
<keyword evidence="8" id="KW-1185">Reference proteome</keyword>
<dbReference type="Proteomes" id="UP000321949">
    <property type="component" value="Unassembled WGS sequence"/>
</dbReference>
<dbReference type="RefSeq" id="WP_147051244.1">
    <property type="nucleotide sequence ID" value="NZ_BKAH01000015.1"/>
</dbReference>
<keyword evidence="3" id="KW-0804">Transcription</keyword>
<dbReference type="GO" id="GO:0000976">
    <property type="term" value="F:transcription cis-regulatory region binding"/>
    <property type="evidence" value="ECO:0007669"/>
    <property type="project" value="TreeGrafter"/>
</dbReference>
<dbReference type="InterPro" id="IPR050109">
    <property type="entry name" value="HTH-type_TetR-like_transc_reg"/>
</dbReference>
<feature type="region of interest" description="Disordered" evidence="5">
    <location>
        <begin position="1"/>
        <end position="22"/>
    </location>
</feature>
<keyword evidence="1" id="KW-0805">Transcription regulation</keyword>
<dbReference type="GO" id="GO:0003700">
    <property type="term" value="F:DNA-binding transcription factor activity"/>
    <property type="evidence" value="ECO:0007669"/>
    <property type="project" value="TreeGrafter"/>
</dbReference>
<feature type="domain" description="HTH tetR-type" evidence="6">
    <location>
        <begin position="25"/>
        <end position="85"/>
    </location>
</feature>
<proteinExistence type="predicted"/>
<dbReference type="AlphaFoldDB" id="A0A5C8HUS6"/>
<dbReference type="InterPro" id="IPR009057">
    <property type="entry name" value="Homeodomain-like_sf"/>
</dbReference>
<evidence type="ECO:0000313" key="7">
    <source>
        <dbReference type="EMBL" id="TXK08632.1"/>
    </source>
</evidence>
<dbReference type="InterPro" id="IPR001647">
    <property type="entry name" value="HTH_TetR"/>
</dbReference>
<feature type="DNA-binding region" description="H-T-H motif" evidence="4">
    <location>
        <begin position="48"/>
        <end position="67"/>
    </location>
</feature>
<dbReference type="InterPro" id="IPR041490">
    <property type="entry name" value="KstR2_TetR_C"/>
</dbReference>